<protein>
    <submittedName>
        <fullName evidence="5">DNA-binding GntR family transcriptional regulator</fullName>
    </submittedName>
</protein>
<dbReference type="Gene3D" id="1.20.120.530">
    <property type="entry name" value="GntR ligand-binding domain-like"/>
    <property type="match status" value="1"/>
</dbReference>
<proteinExistence type="predicted"/>
<dbReference type="Pfam" id="PF07729">
    <property type="entry name" value="FCD"/>
    <property type="match status" value="1"/>
</dbReference>
<accession>A0A840HVR2</accession>
<evidence type="ECO:0000256" key="1">
    <source>
        <dbReference type="ARBA" id="ARBA00023015"/>
    </source>
</evidence>
<reference evidence="5 6" key="1">
    <citation type="submission" date="2020-08" db="EMBL/GenBank/DDBJ databases">
        <title>Genomic Encyclopedia of Type Strains, Phase IV (KMG-IV): sequencing the most valuable type-strain genomes for metagenomic binning, comparative biology and taxonomic classification.</title>
        <authorList>
            <person name="Goeker M."/>
        </authorList>
    </citation>
    <scope>NUCLEOTIDE SEQUENCE [LARGE SCALE GENOMIC DNA]</scope>
    <source>
        <strain evidence="5 6">DSM 7465</strain>
    </source>
</reference>
<dbReference type="InterPro" id="IPR011711">
    <property type="entry name" value="GntR_C"/>
</dbReference>
<dbReference type="PANTHER" id="PTHR43537">
    <property type="entry name" value="TRANSCRIPTIONAL REGULATOR, GNTR FAMILY"/>
    <property type="match status" value="1"/>
</dbReference>
<name>A0A840HVR2_9SPHN</name>
<keyword evidence="2 5" id="KW-0238">DNA-binding</keyword>
<gene>
    <name evidence="5" type="ORF">HNQ99_001875</name>
</gene>
<evidence type="ECO:0000256" key="3">
    <source>
        <dbReference type="ARBA" id="ARBA00023163"/>
    </source>
</evidence>
<evidence type="ECO:0000313" key="6">
    <source>
        <dbReference type="Proteomes" id="UP000575068"/>
    </source>
</evidence>
<dbReference type="SUPFAM" id="SSF46785">
    <property type="entry name" value="Winged helix' DNA-binding domain"/>
    <property type="match status" value="1"/>
</dbReference>
<keyword evidence="6" id="KW-1185">Reference proteome</keyword>
<sequence length="197" mass="22157">MSAVREALARLTAEGLVIAEPQKGFRASPLTEADLRHLTEVRIPIEEMCIRRAIHSGDLAWEQSIVAALHGLTRTQHYGEDGRVTGQWAEAHDQLHRAFVSACDNPWLLRIREALAAQGDRYRWFAAAASGPDRDLDDEHRRMADAFIARDADRAVGLMTEHILFTAEVLLRHGLFKANIRTKSVARSNRQRSSVED</sequence>
<evidence type="ECO:0000313" key="5">
    <source>
        <dbReference type="EMBL" id="MBB4641566.1"/>
    </source>
</evidence>
<dbReference type="SUPFAM" id="SSF48008">
    <property type="entry name" value="GntR ligand-binding domain-like"/>
    <property type="match status" value="1"/>
</dbReference>
<dbReference type="AlphaFoldDB" id="A0A840HVR2"/>
<evidence type="ECO:0000256" key="2">
    <source>
        <dbReference type="ARBA" id="ARBA00023125"/>
    </source>
</evidence>
<dbReference type="InterPro" id="IPR008920">
    <property type="entry name" value="TF_FadR/GntR_C"/>
</dbReference>
<keyword evidence="1" id="KW-0805">Transcription regulation</keyword>
<evidence type="ECO:0000259" key="4">
    <source>
        <dbReference type="SMART" id="SM00895"/>
    </source>
</evidence>
<dbReference type="GO" id="GO:0003677">
    <property type="term" value="F:DNA binding"/>
    <property type="evidence" value="ECO:0007669"/>
    <property type="project" value="UniProtKB-KW"/>
</dbReference>
<dbReference type="SMART" id="SM00895">
    <property type="entry name" value="FCD"/>
    <property type="match status" value="1"/>
</dbReference>
<organism evidence="5 6">
    <name type="scientific">Rhizorhapis suberifaciens</name>
    <name type="common">corky root of lettuce</name>
    <dbReference type="NCBI Taxonomy" id="13656"/>
    <lineage>
        <taxon>Bacteria</taxon>
        <taxon>Pseudomonadati</taxon>
        <taxon>Pseudomonadota</taxon>
        <taxon>Alphaproteobacteria</taxon>
        <taxon>Sphingomonadales</taxon>
        <taxon>Sphingomonadaceae</taxon>
        <taxon>Rhizorhapis</taxon>
    </lineage>
</organism>
<dbReference type="Proteomes" id="UP000575068">
    <property type="component" value="Unassembled WGS sequence"/>
</dbReference>
<dbReference type="PANTHER" id="PTHR43537:SF20">
    <property type="entry name" value="HTH-TYPE TRANSCRIPTIONAL REPRESSOR GLAR"/>
    <property type="match status" value="1"/>
</dbReference>
<feature type="domain" description="GntR C-terminal" evidence="4">
    <location>
        <begin position="37"/>
        <end position="165"/>
    </location>
</feature>
<keyword evidence="3" id="KW-0804">Transcription</keyword>
<dbReference type="EMBL" id="JACHOV010000006">
    <property type="protein sequence ID" value="MBB4641566.1"/>
    <property type="molecule type" value="Genomic_DNA"/>
</dbReference>
<comment type="caution">
    <text evidence="5">The sequence shown here is derived from an EMBL/GenBank/DDBJ whole genome shotgun (WGS) entry which is preliminary data.</text>
</comment>
<dbReference type="InterPro" id="IPR036390">
    <property type="entry name" value="WH_DNA-bd_sf"/>
</dbReference>